<dbReference type="EMBL" id="BRXU01000018">
    <property type="protein sequence ID" value="GLC57307.1"/>
    <property type="molecule type" value="Genomic_DNA"/>
</dbReference>
<feature type="transmembrane region" description="Helical" evidence="2">
    <location>
        <begin position="681"/>
        <end position="702"/>
    </location>
</feature>
<evidence type="ECO:0000313" key="4">
    <source>
        <dbReference type="Proteomes" id="UP001165080"/>
    </source>
</evidence>
<keyword evidence="2" id="KW-0812">Transmembrane</keyword>
<comment type="caution">
    <text evidence="3">The sequence shown here is derived from an EMBL/GenBank/DDBJ whole genome shotgun (WGS) entry which is preliminary data.</text>
</comment>
<feature type="compositionally biased region" description="Polar residues" evidence="1">
    <location>
        <begin position="44"/>
        <end position="64"/>
    </location>
</feature>
<organism evidence="3 4">
    <name type="scientific">Pleodorina starrii</name>
    <dbReference type="NCBI Taxonomy" id="330485"/>
    <lineage>
        <taxon>Eukaryota</taxon>
        <taxon>Viridiplantae</taxon>
        <taxon>Chlorophyta</taxon>
        <taxon>core chlorophytes</taxon>
        <taxon>Chlorophyceae</taxon>
        <taxon>CS clade</taxon>
        <taxon>Chlamydomonadales</taxon>
        <taxon>Volvocaceae</taxon>
        <taxon>Pleodorina</taxon>
    </lineage>
</organism>
<accession>A0A9W6BT68</accession>
<keyword evidence="2" id="KW-0472">Membrane</keyword>
<feature type="region of interest" description="Disordered" evidence="1">
    <location>
        <begin position="1"/>
        <end position="96"/>
    </location>
</feature>
<keyword evidence="4" id="KW-1185">Reference proteome</keyword>
<feature type="region of interest" description="Disordered" evidence="1">
    <location>
        <begin position="513"/>
        <end position="547"/>
    </location>
</feature>
<keyword evidence="2" id="KW-1133">Transmembrane helix</keyword>
<protein>
    <submittedName>
        <fullName evidence="3">Uncharacterized protein</fullName>
    </submittedName>
</protein>
<reference evidence="3 4" key="1">
    <citation type="journal article" date="2023" name="Commun. Biol.">
        <title>Reorganization of the ancestral sex-determining regions during the evolution of trioecy in Pleodorina starrii.</title>
        <authorList>
            <person name="Takahashi K."/>
            <person name="Suzuki S."/>
            <person name="Kawai-Toyooka H."/>
            <person name="Yamamoto K."/>
            <person name="Hamaji T."/>
            <person name="Ootsuki R."/>
            <person name="Yamaguchi H."/>
            <person name="Kawachi M."/>
            <person name="Higashiyama T."/>
            <person name="Nozaki H."/>
        </authorList>
    </citation>
    <scope>NUCLEOTIDE SEQUENCE [LARGE SCALE GENOMIC DNA]</scope>
    <source>
        <strain evidence="3 4">NIES-4479</strain>
    </source>
</reference>
<feature type="compositionally biased region" description="Polar residues" evidence="1">
    <location>
        <begin position="78"/>
        <end position="88"/>
    </location>
</feature>
<dbReference type="Proteomes" id="UP001165080">
    <property type="component" value="Unassembled WGS sequence"/>
</dbReference>
<feature type="transmembrane region" description="Helical" evidence="2">
    <location>
        <begin position="276"/>
        <end position="298"/>
    </location>
</feature>
<dbReference type="AlphaFoldDB" id="A0A9W6BT68"/>
<sequence length="791" mass="82318">MRSSVQNPLYVDRPTPSDGDNVAKALVLSPCADRSPASRLPRQTFESGWSSPSSAEQSISLNPSQHDDRLSPLPHLEATSSPGVSSMRQAIPSLSRMDLETPRRIIKNLSMPHDAIAGVDLAAAARATSPRGQRAELGLPTPCSAALPLGVGQMAVPAIAGNAADSSSKAAVDTAASSPRLGKSAAEQPGSAKADNVNGGHTFLDLDDTIVAGRTLDQTPRKAARAATQSGEQERHVAVKGAHKKQRAEPKLAQQLPMCQRGLELGQQRAMRSSGWLRTFVSWVLLPLVMVVLAGSLFSSVERLTPVPSVAVMAGYKTGPVCFREQYPGANSVLPSTRSTRLSTVVSTPGVVSASSEPSGIIAHVDLSAAAADVMTIAERPEVTSFAPDVQLSSGVADAEERLPIAPNSAISQLGFGDADAVGQLPIVSALAPVQLGPGDAIAVGQLPSASGYPSPPAENDMHAGHISAPEMGTGAEPVVQELAQPSEQTAASIDTSAIILDGDFAADMTTAAAERPEQYPDVPPSWDNFAPEQDALDADSPSLRDEPAVEQLAEVAAAPDSFALRDLTAEAPAGDTDSHTRPDISEVAEGAVQAAEDDVPADSAPGFPSGMPTCEAPPVASVEAAEEFVTADSTPYFAAYGTLPEASSDPTDVEDGSLAASDTVHWLFAARMYGWTLPEFLLGVIGACLAGGLLAWTVEFLGSHTQRRPRANKLDGSVVRATLQPSPSPEAPAGRILRLKWPQGADASAMEDQVASDIVSMQAPYNDNAQHEQATGSLVWTGNKLVYFEG</sequence>
<name>A0A9W6BT68_9CHLO</name>
<proteinExistence type="predicted"/>
<gene>
    <name evidence="3" type="primary">PLEST007964</name>
    <name evidence="3" type="ORF">PLESTB_001210000</name>
</gene>
<evidence type="ECO:0000313" key="3">
    <source>
        <dbReference type="EMBL" id="GLC57307.1"/>
    </source>
</evidence>
<evidence type="ECO:0000256" key="2">
    <source>
        <dbReference type="SAM" id="Phobius"/>
    </source>
</evidence>
<evidence type="ECO:0000256" key="1">
    <source>
        <dbReference type="SAM" id="MobiDB-lite"/>
    </source>
</evidence>
<feature type="region of interest" description="Disordered" evidence="1">
    <location>
        <begin position="162"/>
        <end position="199"/>
    </location>
</feature>